<keyword evidence="2" id="KW-1185">Reference proteome</keyword>
<evidence type="ECO:0000313" key="2">
    <source>
        <dbReference type="Proteomes" id="UP000595814"/>
    </source>
</evidence>
<evidence type="ECO:0000313" key="1">
    <source>
        <dbReference type="EMBL" id="QQK07019.1"/>
    </source>
</evidence>
<sequence>MKKIFIIEDELAIATELEEQLKNWGYDARKVEDFERVIEEFKDYNPDLVLMDIKLPFLNGFIWCERIREFSKTPIIFLTSASDSLNLITAINHGGDDFISKPFEIQVLIAKIKALLRRTYEFELSNSILEYKGVILDTDNMTVKYEEKVESLTKNEFLILEILMENINKVISRNRIMDKLWNTDSFIDDNTLTVNINRLRKKLELIGIQDLIKTKKGMGYIIQ</sequence>
<organism evidence="1 2">
    <name type="scientific">Miniphocaeibacter halophilus</name>
    <dbReference type="NCBI Taxonomy" id="2931922"/>
    <lineage>
        <taxon>Bacteria</taxon>
        <taxon>Bacillati</taxon>
        <taxon>Bacillota</taxon>
        <taxon>Tissierellia</taxon>
        <taxon>Tissierellales</taxon>
        <taxon>Peptoniphilaceae</taxon>
        <taxon>Miniphocaeibacter</taxon>
    </lineage>
</organism>
<proteinExistence type="predicted"/>
<accession>A0AC61MQ19</accession>
<reference evidence="1 2" key="1">
    <citation type="journal article" date="2022" name="Int. J. Syst. Evol. Microbiol.">
        <title>Miniphocaeibacter halophilus sp. nov., an ammonium-tolerant acetate-producing bacterium isolated from a biogas system.</title>
        <authorList>
            <person name="Schnurer A."/>
            <person name="Singh A."/>
            <person name="Bi S."/>
            <person name="Qiao W."/>
            <person name="Westerholm M."/>
        </authorList>
    </citation>
    <scope>NUCLEOTIDE SEQUENCE [LARGE SCALE GENOMIC DNA]</scope>
    <source>
        <strain evidence="1 2">AMB_01</strain>
    </source>
</reference>
<name>A0AC61MQ19_9FIRM</name>
<gene>
    <name evidence="1" type="ORF">JFY71_06630</name>
</gene>
<dbReference type="EMBL" id="CP066744">
    <property type="protein sequence ID" value="QQK07019.1"/>
    <property type="molecule type" value="Genomic_DNA"/>
</dbReference>
<protein>
    <submittedName>
        <fullName evidence="1">Response regulator transcription factor</fullName>
    </submittedName>
</protein>
<dbReference type="Proteomes" id="UP000595814">
    <property type="component" value="Chromosome"/>
</dbReference>